<dbReference type="OrthoDB" id="4252340at2"/>
<dbReference type="Proteomes" id="UP001165143">
    <property type="component" value="Unassembled WGS sequence"/>
</dbReference>
<dbReference type="RefSeq" id="WP_033252430.1">
    <property type="nucleotide sequence ID" value="NZ_BSRX01000046.1"/>
</dbReference>
<accession>A0A9W6PKL8</accession>
<reference evidence="1" key="1">
    <citation type="submission" date="2023-02" db="EMBL/GenBank/DDBJ databases">
        <title>Kitasatospora phosalacinea NBRC 14362.</title>
        <authorList>
            <person name="Ichikawa N."/>
            <person name="Sato H."/>
            <person name="Tonouchi N."/>
        </authorList>
    </citation>
    <scope>NUCLEOTIDE SEQUENCE</scope>
    <source>
        <strain evidence="1">NBRC 14362</strain>
    </source>
</reference>
<name>A0A9W6PKL8_9ACTN</name>
<protein>
    <submittedName>
        <fullName evidence="1">Uncharacterized protein</fullName>
    </submittedName>
</protein>
<dbReference type="AlphaFoldDB" id="A0A9W6PKL8"/>
<gene>
    <name evidence="1" type="ORF">Kpho01_60550</name>
</gene>
<comment type="caution">
    <text evidence="1">The sequence shown here is derived from an EMBL/GenBank/DDBJ whole genome shotgun (WGS) entry which is preliminary data.</text>
</comment>
<organism evidence="1 2">
    <name type="scientific">Kitasatospora phosalacinea</name>
    <dbReference type="NCBI Taxonomy" id="2065"/>
    <lineage>
        <taxon>Bacteria</taxon>
        <taxon>Bacillati</taxon>
        <taxon>Actinomycetota</taxon>
        <taxon>Actinomycetes</taxon>
        <taxon>Kitasatosporales</taxon>
        <taxon>Streptomycetaceae</taxon>
        <taxon>Kitasatospora</taxon>
    </lineage>
</organism>
<proteinExistence type="predicted"/>
<evidence type="ECO:0000313" key="1">
    <source>
        <dbReference type="EMBL" id="GLW58044.1"/>
    </source>
</evidence>
<evidence type="ECO:0000313" key="2">
    <source>
        <dbReference type="Proteomes" id="UP001165143"/>
    </source>
</evidence>
<sequence length="74" mass="8730">MRTTPATWTEADAWLTVLHQRGHLHRAEAGTDSAWTVQRGRHARPWTLHHPVLALDWIEDLVRDIEQRDTETRR</sequence>
<dbReference type="EMBL" id="BSRX01000046">
    <property type="protein sequence ID" value="GLW58044.1"/>
    <property type="molecule type" value="Genomic_DNA"/>
</dbReference>